<evidence type="ECO:0000313" key="5">
    <source>
        <dbReference type="EMBL" id="WZN39614.1"/>
    </source>
</evidence>
<evidence type="ECO:0000256" key="2">
    <source>
        <dbReference type="ARBA" id="ARBA00023125"/>
    </source>
</evidence>
<keyword evidence="1" id="KW-0805">Transcription regulation</keyword>
<dbReference type="Pfam" id="PF20240">
    <property type="entry name" value="DUF6597"/>
    <property type="match status" value="1"/>
</dbReference>
<dbReference type="SUPFAM" id="SSF46689">
    <property type="entry name" value="Homeodomain-like"/>
    <property type="match status" value="1"/>
</dbReference>
<evidence type="ECO:0000259" key="4">
    <source>
        <dbReference type="PROSITE" id="PS01124"/>
    </source>
</evidence>
<keyword evidence="6" id="KW-1185">Reference proteome</keyword>
<dbReference type="Gene3D" id="1.10.10.60">
    <property type="entry name" value="Homeodomain-like"/>
    <property type="match status" value="1"/>
</dbReference>
<keyword evidence="2" id="KW-0238">DNA-binding</keyword>
<evidence type="ECO:0000313" key="6">
    <source>
        <dbReference type="Proteomes" id="UP001485459"/>
    </source>
</evidence>
<dbReference type="PANTHER" id="PTHR46796:SF13">
    <property type="entry name" value="HTH-TYPE TRANSCRIPTIONAL ACTIVATOR RHAS"/>
    <property type="match status" value="1"/>
</dbReference>
<organism evidence="5 6">
    <name type="scientific">Chitinophaga pollutisoli</name>
    <dbReference type="NCBI Taxonomy" id="3133966"/>
    <lineage>
        <taxon>Bacteria</taxon>
        <taxon>Pseudomonadati</taxon>
        <taxon>Bacteroidota</taxon>
        <taxon>Chitinophagia</taxon>
        <taxon>Chitinophagales</taxon>
        <taxon>Chitinophagaceae</taxon>
        <taxon>Chitinophaga</taxon>
    </lineage>
</organism>
<evidence type="ECO:0000256" key="3">
    <source>
        <dbReference type="ARBA" id="ARBA00023163"/>
    </source>
</evidence>
<reference evidence="6" key="1">
    <citation type="submission" date="2024-03" db="EMBL/GenBank/DDBJ databases">
        <title>Chitinophaga horti sp. nov., isolated from garden soil.</title>
        <authorList>
            <person name="Lee D.S."/>
            <person name="Han D.M."/>
            <person name="Baek J.H."/>
            <person name="Choi D.G."/>
            <person name="Jeon J.H."/>
            <person name="Jeon C.O."/>
        </authorList>
    </citation>
    <scope>NUCLEOTIDE SEQUENCE [LARGE SCALE GENOMIC DNA]</scope>
    <source>
        <strain evidence="6">GPA1</strain>
    </source>
</reference>
<proteinExistence type="predicted"/>
<protein>
    <submittedName>
        <fullName evidence="5">Helix-turn-helix domain-containing protein</fullName>
    </submittedName>
</protein>
<dbReference type="InterPro" id="IPR046532">
    <property type="entry name" value="DUF6597"/>
</dbReference>
<dbReference type="PANTHER" id="PTHR46796">
    <property type="entry name" value="HTH-TYPE TRANSCRIPTIONAL ACTIVATOR RHAS-RELATED"/>
    <property type="match status" value="1"/>
</dbReference>
<dbReference type="PROSITE" id="PS01124">
    <property type="entry name" value="HTH_ARAC_FAMILY_2"/>
    <property type="match status" value="1"/>
</dbReference>
<dbReference type="SMART" id="SM00342">
    <property type="entry name" value="HTH_ARAC"/>
    <property type="match status" value="1"/>
</dbReference>
<sequence>MQAFSHIRDLYKPIQPAVPATGEAVSYVELLPCPALQPYIYCYWQLKTNAPATEPFPYRVVADGCMDIFFEPGNPAETWVMGIADAYTEFPLTGDFQYAGIRFLPGIFPQLYHLSAETLTGRTENLRHIDPQLADTLVHRCAGIQHPEAMCLLLDEIFLSLIAAKTISPDGRFYDALDLILRHSGTIQVEKEVQTGISPRQLRRLFGQYIGDTPKAFSSIVRFQRILQAKPSSRSLRESKLFFDAGYYDQSHFIREFRRFYGQTPGQAWGR</sequence>
<dbReference type="RefSeq" id="WP_341834592.1">
    <property type="nucleotide sequence ID" value="NZ_CP149822.1"/>
</dbReference>
<gene>
    <name evidence="5" type="ORF">WJU16_16560</name>
</gene>
<evidence type="ECO:0000256" key="1">
    <source>
        <dbReference type="ARBA" id="ARBA00023015"/>
    </source>
</evidence>
<accession>A0ABZ2YJQ1</accession>
<feature type="domain" description="HTH araC/xylS-type" evidence="4">
    <location>
        <begin position="194"/>
        <end position="271"/>
    </location>
</feature>
<dbReference type="Pfam" id="PF12833">
    <property type="entry name" value="HTH_18"/>
    <property type="match status" value="1"/>
</dbReference>
<name>A0ABZ2YJQ1_9BACT</name>
<keyword evidence="3" id="KW-0804">Transcription</keyword>
<dbReference type="Proteomes" id="UP001485459">
    <property type="component" value="Chromosome"/>
</dbReference>
<dbReference type="InterPro" id="IPR018060">
    <property type="entry name" value="HTH_AraC"/>
</dbReference>
<dbReference type="EMBL" id="CP149822">
    <property type="protein sequence ID" value="WZN39614.1"/>
    <property type="molecule type" value="Genomic_DNA"/>
</dbReference>
<dbReference type="InterPro" id="IPR009057">
    <property type="entry name" value="Homeodomain-like_sf"/>
</dbReference>
<dbReference type="InterPro" id="IPR050204">
    <property type="entry name" value="AraC_XylS_family_regulators"/>
</dbReference>